<dbReference type="Proteomes" id="UP000829401">
    <property type="component" value="Chromosome"/>
</dbReference>
<dbReference type="STRING" id="1356854.N007_06330"/>
<name>T0BTM2_ALIAG</name>
<protein>
    <submittedName>
        <fullName evidence="1">Uncharacterized protein</fullName>
    </submittedName>
</protein>
<gene>
    <name evidence="1" type="ORF">K1I37_16835</name>
</gene>
<dbReference type="AlphaFoldDB" id="T0BTM2"/>
<accession>A0A9E6ZPZ5</accession>
<proteinExistence type="predicted"/>
<dbReference type="RefSeq" id="WP_021296307.1">
    <property type="nucleotide sequence ID" value="NZ_AURB01000126.1"/>
</dbReference>
<reference evidence="2" key="1">
    <citation type="journal article" date="2022" name="G3 (Bethesda)">
        <title>Unveiling the complete genome sequence of Alicyclobacillus acidoterrestris DSM 3922T, a taint-producing strain.</title>
        <authorList>
            <person name="Leonardo I.C."/>
            <person name="Barreto Crespo M.T."/>
            <person name="Gaspar F.B."/>
        </authorList>
    </citation>
    <scope>NUCLEOTIDE SEQUENCE [LARGE SCALE GENOMIC DNA]</scope>
    <source>
        <strain evidence="2">DSM 3922</strain>
    </source>
</reference>
<accession>T0BTM2</accession>
<evidence type="ECO:0000313" key="1">
    <source>
        <dbReference type="EMBL" id="UNO48320.1"/>
    </source>
</evidence>
<keyword evidence="2" id="KW-1185">Reference proteome</keyword>
<dbReference type="EMBL" id="CP080467">
    <property type="protein sequence ID" value="UNO48320.1"/>
    <property type="molecule type" value="Genomic_DNA"/>
</dbReference>
<dbReference type="KEGG" id="aaco:K1I37_16835"/>
<dbReference type="OrthoDB" id="9799092at2"/>
<organism evidence="1 2">
    <name type="scientific">Alicyclobacillus acidoterrestris (strain ATCC 49025 / DSM 3922 / CIP 106132 / NCIMB 13137 / GD3B)</name>
    <dbReference type="NCBI Taxonomy" id="1356854"/>
    <lineage>
        <taxon>Bacteria</taxon>
        <taxon>Bacillati</taxon>
        <taxon>Bacillota</taxon>
        <taxon>Bacilli</taxon>
        <taxon>Bacillales</taxon>
        <taxon>Alicyclobacillaceae</taxon>
        <taxon>Alicyclobacillus</taxon>
    </lineage>
</organism>
<dbReference type="eggNOG" id="COG1266">
    <property type="taxonomic scope" value="Bacteria"/>
</dbReference>
<evidence type="ECO:0000313" key="2">
    <source>
        <dbReference type="Proteomes" id="UP000829401"/>
    </source>
</evidence>
<sequence length="283" mass="32073">MTRWTEIPQKFGLGLRPWQIAYMVLFAVFGTLANLYNGSDIAVLITCSYVYILLSIGSLVVLLPHFRRTLFRKSDPLRRYGRTRRGLVAGIGWRLYLYILVPAFFIAALEAFSAIISVLISFGQSNVPNHPGVLDYLTGVLAGTEEMWRWSMIGTVLVVLHMLSRHVWHRASVRAVAFTIAFCLSSLSFGAGHILEFETHRLRALFLFSGLGALLALMTIITGRIILVMFVHMLYDIWVTYLSGADERMGTVFGLMLYVALLVAPLVTLLWRRHIFSRSNIWQ</sequence>